<keyword evidence="1" id="KW-1133">Transmembrane helix</keyword>
<sequence>MKLHILYFCYKIINFILTNRLFISFIIISAFVFGTDLLFTTQWNRIQGFSPTTIGIDFAPEVWLSLLSLVLGTLIIVISIASQNLPKLVDLYMQDWQSLFYVWFLVLAGTHAVLAKVRVEEDRSFLASAVLNDCLFLPLAIVLVFPYIYYILRCTKPVTVIERIFSNHLQQINLLPNPYVSILLNNPQFKSAYQFRLFASLNQLDNLLSYVTLKEAQAQIIEQITELVDRYIILKPNINPQFFLMGQEVRTDISFRTTIEFEDLERSRIFYEQKCFRLLNNAYTQFIEHHEFDLASLCVSEIYRVGITAISIGDDHLIDTTIVRFNTILRIALKHGTRNNEARNLYNFAFHYGNFISNLVRSQKIEQAKLSFHYLRLYGTEIFKYGKTSPVMYFIVDVFAAEMKKILILAHELNLETALQSELLFEMLQVDSLPNFMKDDLDKGQFVDNGVRTLQIGLALFYLKNDRPEFVERIINDIIDDLEYWGKESFCRLIEMTCKHLQLFNHHFWEDTDRGNLNIYYTPYKDYIDQFQDLLISRIRLYADNYLELDHQREELSAKELERILGRFHEQMLRYLHRFSPEK</sequence>
<dbReference type="AlphaFoldDB" id="A0A9X4MDD7"/>
<reference evidence="2" key="1">
    <citation type="submission" date="2019-05" db="EMBL/GenBank/DDBJ databases">
        <title>Whole genome sequencing of Pseudanabaena catenata USMAC16.</title>
        <authorList>
            <person name="Khan Z."/>
            <person name="Omar W.M."/>
            <person name="Convey P."/>
            <person name="Merican F."/>
            <person name="Najimudin N."/>
        </authorList>
    </citation>
    <scope>NUCLEOTIDE SEQUENCE</scope>
    <source>
        <strain evidence="2">USMAC16</strain>
    </source>
</reference>
<proteinExistence type="predicted"/>
<dbReference type="EMBL" id="VBTY01000272">
    <property type="protein sequence ID" value="MDG3497062.1"/>
    <property type="molecule type" value="Genomic_DNA"/>
</dbReference>
<keyword evidence="1" id="KW-0812">Transmembrane</keyword>
<protein>
    <recommendedName>
        <fullName evidence="4">DUF2254 domain-containing protein</fullName>
    </recommendedName>
</protein>
<evidence type="ECO:0000256" key="1">
    <source>
        <dbReference type="SAM" id="Phobius"/>
    </source>
</evidence>
<feature type="transmembrane region" description="Helical" evidence="1">
    <location>
        <begin position="100"/>
        <end position="117"/>
    </location>
</feature>
<dbReference type="RefSeq" id="WP_009629265.1">
    <property type="nucleotide sequence ID" value="NZ_VBTY01000272.1"/>
</dbReference>
<feature type="transmembrane region" description="Helical" evidence="1">
    <location>
        <begin position="20"/>
        <end position="41"/>
    </location>
</feature>
<keyword evidence="3" id="KW-1185">Reference proteome</keyword>
<feature type="transmembrane region" description="Helical" evidence="1">
    <location>
        <begin position="62"/>
        <end position="80"/>
    </location>
</feature>
<accession>A0A9X4MDD7</accession>
<name>A0A9X4MDD7_9CYAN</name>
<evidence type="ECO:0008006" key="4">
    <source>
        <dbReference type="Google" id="ProtNLM"/>
    </source>
</evidence>
<evidence type="ECO:0000313" key="2">
    <source>
        <dbReference type="EMBL" id="MDG3497062.1"/>
    </source>
</evidence>
<gene>
    <name evidence="2" type="ORF">FEV09_21205</name>
</gene>
<dbReference type="Proteomes" id="UP001152872">
    <property type="component" value="Unassembled WGS sequence"/>
</dbReference>
<organism evidence="2 3">
    <name type="scientific">Pseudanabaena catenata USMAC16</name>
    <dbReference type="NCBI Taxonomy" id="1855837"/>
    <lineage>
        <taxon>Bacteria</taxon>
        <taxon>Bacillati</taxon>
        <taxon>Cyanobacteriota</taxon>
        <taxon>Cyanophyceae</taxon>
        <taxon>Pseudanabaenales</taxon>
        <taxon>Pseudanabaenaceae</taxon>
        <taxon>Pseudanabaena</taxon>
    </lineage>
</organism>
<comment type="caution">
    <text evidence="2">The sequence shown here is derived from an EMBL/GenBank/DDBJ whole genome shotgun (WGS) entry which is preliminary data.</text>
</comment>
<keyword evidence="1" id="KW-0472">Membrane</keyword>
<evidence type="ECO:0000313" key="3">
    <source>
        <dbReference type="Proteomes" id="UP001152872"/>
    </source>
</evidence>
<feature type="transmembrane region" description="Helical" evidence="1">
    <location>
        <begin position="129"/>
        <end position="152"/>
    </location>
</feature>